<dbReference type="InterPro" id="IPR029063">
    <property type="entry name" value="SAM-dependent_MTases_sf"/>
</dbReference>
<dbReference type="SUPFAM" id="SSF53335">
    <property type="entry name" value="S-adenosyl-L-methionine-dependent methyltransferases"/>
    <property type="match status" value="1"/>
</dbReference>
<dbReference type="EMBL" id="SMGI01000001">
    <property type="protein sequence ID" value="TCK68803.1"/>
    <property type="molecule type" value="Genomic_DNA"/>
</dbReference>
<dbReference type="RefSeq" id="WP_132702877.1">
    <property type="nucleotide sequence ID" value="NZ_SMGI01000001.1"/>
</dbReference>
<comment type="caution">
    <text evidence="1">The sequence shown here is derived from an EMBL/GenBank/DDBJ whole genome shotgun (WGS) entry which is preliminary data.</text>
</comment>
<proteinExistence type="predicted"/>
<gene>
    <name evidence="1" type="ORF">DFQ05_0313</name>
</gene>
<dbReference type="GO" id="GO:0032259">
    <property type="term" value="P:methylation"/>
    <property type="evidence" value="ECO:0007669"/>
    <property type="project" value="UniProtKB-KW"/>
</dbReference>
<organism evidence="1 2">
    <name type="scientific">Winogradskyella wandonensis</name>
    <dbReference type="NCBI Taxonomy" id="1442586"/>
    <lineage>
        <taxon>Bacteria</taxon>
        <taxon>Pseudomonadati</taxon>
        <taxon>Bacteroidota</taxon>
        <taxon>Flavobacteriia</taxon>
        <taxon>Flavobacteriales</taxon>
        <taxon>Flavobacteriaceae</taxon>
        <taxon>Winogradskyella</taxon>
    </lineage>
</organism>
<accession>A0A4R1KVS3</accession>
<keyword evidence="1" id="KW-0489">Methyltransferase</keyword>
<dbReference type="Gene3D" id="3.40.50.150">
    <property type="entry name" value="Vaccinia Virus protein VP39"/>
    <property type="match status" value="1"/>
</dbReference>
<evidence type="ECO:0000313" key="2">
    <source>
        <dbReference type="Proteomes" id="UP000295714"/>
    </source>
</evidence>
<dbReference type="Pfam" id="PF13578">
    <property type="entry name" value="Methyltransf_24"/>
    <property type="match status" value="1"/>
</dbReference>
<reference evidence="1 2" key="1">
    <citation type="journal article" date="2015" name="Stand. Genomic Sci.">
        <title>Genomic Encyclopedia of Bacterial and Archaeal Type Strains, Phase III: the genomes of soil and plant-associated and newly described type strains.</title>
        <authorList>
            <person name="Whitman W.B."/>
            <person name="Woyke T."/>
            <person name="Klenk H.P."/>
            <person name="Zhou Y."/>
            <person name="Lilburn T.G."/>
            <person name="Beck B.J."/>
            <person name="De Vos P."/>
            <person name="Vandamme P."/>
            <person name="Eisen J.A."/>
            <person name="Garrity G."/>
            <person name="Hugenholtz P."/>
            <person name="Kyrpides N.C."/>
        </authorList>
    </citation>
    <scope>NUCLEOTIDE SEQUENCE [LARGE SCALE GENOMIC DNA]</scope>
    <source>
        <strain evidence="1 2">CECT 8445</strain>
    </source>
</reference>
<dbReference type="AlphaFoldDB" id="A0A4R1KVS3"/>
<keyword evidence="2" id="KW-1185">Reference proteome</keyword>
<sequence>MHQLLSYIKFLLNSTNQHGVHSPFVYDFVTKCLYNKTNYKAYTNLKTYRNQLLQSKEILNITDFGAGSKILNSKKRSVSKMVKNSSSPLKDSKLLFRISNYFKFKNTLELGTSLGVGTQALALGHSNNNITTIEGCPETFEFSRQQFEALNLSNITTINSDFKTAISQLKEDTFDCIFFDGHHNRAATLDYFNLLISKAHNNSVFIFDDIYWSKGMTEAWREITTDKQVTVSIDTFNFGFVFFRKEQPKQHFTIRL</sequence>
<name>A0A4R1KVS3_9FLAO</name>
<dbReference type="OrthoDB" id="5464618at2"/>
<keyword evidence="1" id="KW-0808">Transferase</keyword>
<evidence type="ECO:0000313" key="1">
    <source>
        <dbReference type="EMBL" id="TCK68803.1"/>
    </source>
</evidence>
<dbReference type="GO" id="GO:0008168">
    <property type="term" value="F:methyltransferase activity"/>
    <property type="evidence" value="ECO:0007669"/>
    <property type="project" value="UniProtKB-KW"/>
</dbReference>
<protein>
    <submittedName>
        <fullName evidence="1">Methyltransferase family protein</fullName>
    </submittedName>
</protein>
<dbReference type="Proteomes" id="UP000295714">
    <property type="component" value="Unassembled WGS sequence"/>
</dbReference>